<dbReference type="InterPro" id="IPR001650">
    <property type="entry name" value="Helicase_C-like"/>
</dbReference>
<dbReference type="InterPro" id="IPR014001">
    <property type="entry name" value="Helicase_ATP-bd"/>
</dbReference>
<dbReference type="EMBL" id="GDID01004703">
    <property type="protein sequence ID" value="JAP91903.1"/>
    <property type="molecule type" value="Transcribed_RNA"/>
</dbReference>
<dbReference type="GO" id="GO:0003723">
    <property type="term" value="F:RNA binding"/>
    <property type="evidence" value="ECO:0007669"/>
    <property type="project" value="TreeGrafter"/>
</dbReference>
<evidence type="ECO:0000256" key="4">
    <source>
        <dbReference type="ARBA" id="ARBA00022840"/>
    </source>
</evidence>
<dbReference type="GO" id="GO:0016787">
    <property type="term" value="F:hydrolase activity"/>
    <property type="evidence" value="ECO:0007669"/>
    <property type="project" value="UniProtKB-KW"/>
</dbReference>
<proteinExistence type="predicted"/>
<evidence type="ECO:0000256" key="1">
    <source>
        <dbReference type="ARBA" id="ARBA00022741"/>
    </source>
</evidence>
<dbReference type="CDD" id="cd18791">
    <property type="entry name" value="SF2_C_RHA"/>
    <property type="match status" value="1"/>
</dbReference>
<dbReference type="SUPFAM" id="SSF52540">
    <property type="entry name" value="P-loop containing nucleoside triphosphate hydrolases"/>
    <property type="match status" value="1"/>
</dbReference>
<dbReference type="PANTHER" id="PTHR18934:SF91">
    <property type="entry name" value="PRE-MRNA-SPLICING FACTOR ATP-DEPENDENT RNA HELICASE PRP16"/>
    <property type="match status" value="1"/>
</dbReference>
<keyword evidence="1" id="KW-0547">Nucleotide-binding</keyword>
<sequence>GIAVREALLDQKFSSVDVFIVDEAHERSVNTDLLIGLLKNALQFNQKLRIVIMSATLDTRFFANYFQTQQILFVQGKMFPVRHQFLSNQENNYLEAISLLILQLHSTKPKGDILVFLPGEKEIMTVINTVNLLKQTEQLEMMPLFANLSQADQLKIFEQSQKRRCICSTNIAETSLTVPNISFIIDSGFVRTKIFDPILQIQKLLTIPASKSQIMQRCGR</sequence>
<accession>A0A146K4S4</accession>
<name>A0A146K4S4_9EUKA</name>
<dbReference type="GO" id="GO:0005524">
    <property type="term" value="F:ATP binding"/>
    <property type="evidence" value="ECO:0007669"/>
    <property type="project" value="UniProtKB-KW"/>
</dbReference>
<keyword evidence="2" id="KW-0378">Hydrolase</keyword>
<organism evidence="7">
    <name type="scientific">Trepomonas sp. PC1</name>
    <dbReference type="NCBI Taxonomy" id="1076344"/>
    <lineage>
        <taxon>Eukaryota</taxon>
        <taxon>Metamonada</taxon>
        <taxon>Diplomonadida</taxon>
        <taxon>Hexamitidae</taxon>
        <taxon>Hexamitinae</taxon>
        <taxon>Trepomonas</taxon>
    </lineage>
</organism>
<dbReference type="GO" id="GO:0004386">
    <property type="term" value="F:helicase activity"/>
    <property type="evidence" value="ECO:0007669"/>
    <property type="project" value="UniProtKB-KW"/>
</dbReference>
<evidence type="ECO:0000259" key="5">
    <source>
        <dbReference type="PROSITE" id="PS51192"/>
    </source>
</evidence>
<evidence type="ECO:0000256" key="3">
    <source>
        <dbReference type="ARBA" id="ARBA00022806"/>
    </source>
</evidence>
<dbReference type="PROSITE" id="PS51194">
    <property type="entry name" value="HELICASE_CTER"/>
    <property type="match status" value="1"/>
</dbReference>
<evidence type="ECO:0000256" key="2">
    <source>
        <dbReference type="ARBA" id="ARBA00022801"/>
    </source>
</evidence>
<evidence type="ECO:0000259" key="6">
    <source>
        <dbReference type="PROSITE" id="PS51194"/>
    </source>
</evidence>
<protein>
    <submittedName>
        <fullName evidence="7">Pre-mRNA-splicing factor ATP-dependent RNA helicase</fullName>
    </submittedName>
</protein>
<dbReference type="SMART" id="SM00490">
    <property type="entry name" value="HELICc"/>
    <property type="match status" value="1"/>
</dbReference>
<feature type="domain" description="Helicase C-terminal" evidence="6">
    <location>
        <begin position="96"/>
        <end position="220"/>
    </location>
</feature>
<dbReference type="PROSITE" id="PS51192">
    <property type="entry name" value="HELICASE_ATP_BIND_1"/>
    <property type="match status" value="1"/>
</dbReference>
<reference evidence="7" key="1">
    <citation type="submission" date="2015-07" db="EMBL/GenBank/DDBJ databases">
        <title>Adaptation to a free-living lifestyle via gene acquisitions in the diplomonad Trepomonas sp. PC1.</title>
        <authorList>
            <person name="Xu F."/>
            <person name="Jerlstrom-Hultqvist J."/>
            <person name="Kolisko M."/>
            <person name="Simpson A.G.B."/>
            <person name="Roger A.J."/>
            <person name="Svard S.G."/>
            <person name="Andersson J.O."/>
        </authorList>
    </citation>
    <scope>NUCLEOTIDE SEQUENCE</scope>
    <source>
        <strain evidence="7">PC1</strain>
    </source>
</reference>
<evidence type="ECO:0000313" key="7">
    <source>
        <dbReference type="EMBL" id="JAP91903.1"/>
    </source>
</evidence>
<gene>
    <name evidence="7" type="ORF">TPC1_16328</name>
</gene>
<dbReference type="Gene3D" id="3.40.50.300">
    <property type="entry name" value="P-loop containing nucleotide triphosphate hydrolases"/>
    <property type="match status" value="2"/>
</dbReference>
<dbReference type="AlphaFoldDB" id="A0A146K4S4"/>
<feature type="domain" description="Helicase ATP-binding" evidence="5">
    <location>
        <begin position="1"/>
        <end position="75"/>
    </location>
</feature>
<dbReference type="Pfam" id="PF00271">
    <property type="entry name" value="Helicase_C"/>
    <property type="match status" value="1"/>
</dbReference>
<keyword evidence="4" id="KW-0067">ATP-binding</keyword>
<keyword evidence="3 7" id="KW-0347">Helicase</keyword>
<dbReference type="PANTHER" id="PTHR18934">
    <property type="entry name" value="ATP-DEPENDENT RNA HELICASE"/>
    <property type="match status" value="1"/>
</dbReference>
<feature type="non-terminal residue" evidence="7">
    <location>
        <position position="220"/>
    </location>
</feature>
<dbReference type="InterPro" id="IPR027417">
    <property type="entry name" value="P-loop_NTPase"/>
</dbReference>
<feature type="non-terminal residue" evidence="7">
    <location>
        <position position="1"/>
    </location>
</feature>